<evidence type="ECO:0000313" key="11">
    <source>
        <dbReference type="Proteomes" id="UP000218785"/>
    </source>
</evidence>
<dbReference type="SUPFAM" id="SSF54713">
    <property type="entry name" value="Elongation factor Ts (EF-Ts), dimerisation domain"/>
    <property type="match status" value="2"/>
</dbReference>
<evidence type="ECO:0000313" key="10">
    <source>
        <dbReference type="EMBL" id="BAZ02413.1"/>
    </source>
</evidence>
<comment type="similarity">
    <text evidence="1 6 7">Belongs to the EF-Ts family.</text>
</comment>
<dbReference type="InterPro" id="IPR018101">
    <property type="entry name" value="Transl_elong_Ts_CS"/>
</dbReference>
<dbReference type="GO" id="GO:0005737">
    <property type="term" value="C:cytoplasm"/>
    <property type="evidence" value="ECO:0007669"/>
    <property type="project" value="UniProtKB-SubCell"/>
</dbReference>
<evidence type="ECO:0000256" key="6">
    <source>
        <dbReference type="HAMAP-Rule" id="MF_00050"/>
    </source>
</evidence>
<reference evidence="10 11" key="1">
    <citation type="submission" date="2017-06" db="EMBL/GenBank/DDBJ databases">
        <title>Genome sequencing of cyanobaciteial culture collection at National Institute for Environmental Studies (NIES).</title>
        <authorList>
            <person name="Hirose Y."/>
            <person name="Shimura Y."/>
            <person name="Fujisawa T."/>
            <person name="Nakamura Y."/>
            <person name="Kawachi M."/>
        </authorList>
    </citation>
    <scope>NUCLEOTIDE SEQUENCE [LARGE SCALE GENOMIC DNA]</scope>
    <source>
        <strain evidence="10 11">NIES-37</strain>
    </source>
</reference>
<dbReference type="GO" id="GO:0003746">
    <property type="term" value="F:translation elongation factor activity"/>
    <property type="evidence" value="ECO:0007669"/>
    <property type="project" value="UniProtKB-UniRule"/>
</dbReference>
<dbReference type="InterPro" id="IPR014039">
    <property type="entry name" value="Transl_elong_EFTs/EF1B_dimer"/>
</dbReference>
<feature type="region of interest" description="Involved in Mg(2+) ion dislocation from EF-Tu" evidence="6">
    <location>
        <begin position="82"/>
        <end position="85"/>
    </location>
</feature>
<dbReference type="PANTHER" id="PTHR11741">
    <property type="entry name" value="ELONGATION FACTOR TS"/>
    <property type="match status" value="1"/>
</dbReference>
<dbReference type="KEGG" id="ttq:NIES37_64250"/>
<accession>A0A1Z4N9K4</accession>
<keyword evidence="11" id="KW-1185">Reference proteome</keyword>
<evidence type="ECO:0000256" key="2">
    <source>
        <dbReference type="ARBA" id="ARBA00016956"/>
    </source>
</evidence>
<dbReference type="Gene3D" id="1.10.286.20">
    <property type="match status" value="1"/>
</dbReference>
<dbReference type="RefSeq" id="WP_096582621.1">
    <property type="nucleotide sequence ID" value="NZ_CAWNJS010000001.1"/>
</dbReference>
<dbReference type="Proteomes" id="UP000218785">
    <property type="component" value="Chromosome"/>
</dbReference>
<evidence type="ECO:0000256" key="1">
    <source>
        <dbReference type="ARBA" id="ARBA00005532"/>
    </source>
</evidence>
<dbReference type="HAMAP" id="MF_00050">
    <property type="entry name" value="EF_Ts"/>
    <property type="match status" value="1"/>
</dbReference>
<feature type="domain" description="Translation elongation factor EFTs/EF1B dimerisation" evidence="9">
    <location>
        <begin position="73"/>
        <end position="294"/>
    </location>
</feature>
<evidence type="ECO:0000256" key="3">
    <source>
        <dbReference type="ARBA" id="ARBA00022768"/>
    </source>
</evidence>
<protein>
    <recommendedName>
        <fullName evidence="2 6">Elongation factor Ts</fullName>
        <shortName evidence="6">EF-Ts</shortName>
    </recommendedName>
</protein>
<dbReference type="InterPro" id="IPR001816">
    <property type="entry name" value="Transl_elong_EFTs/EF1B"/>
</dbReference>
<dbReference type="Gene3D" id="3.30.479.20">
    <property type="entry name" value="Elongation factor Ts, dimerisation domain"/>
    <property type="match status" value="2"/>
</dbReference>
<comment type="subcellular location">
    <subcellularLocation>
        <location evidence="6 8">Cytoplasm</location>
    </subcellularLocation>
</comment>
<dbReference type="InterPro" id="IPR036402">
    <property type="entry name" value="EF-Ts_dimer_sf"/>
</dbReference>
<gene>
    <name evidence="6" type="primary">tsf</name>
    <name evidence="10" type="ORF">NIES37_64250</name>
</gene>
<dbReference type="InterPro" id="IPR009060">
    <property type="entry name" value="UBA-like_sf"/>
</dbReference>
<dbReference type="PANTHER" id="PTHR11741:SF10">
    <property type="entry name" value="POLYPROTEIN OF EF-TS, CHLOROPLASTIC"/>
    <property type="match status" value="1"/>
</dbReference>
<keyword evidence="4 6" id="KW-0648">Protein biosynthesis</keyword>
<evidence type="ECO:0000256" key="7">
    <source>
        <dbReference type="RuleBase" id="RU000642"/>
    </source>
</evidence>
<dbReference type="FunFam" id="1.10.286.20:FF:000001">
    <property type="entry name" value="Elongation factor Ts"/>
    <property type="match status" value="1"/>
</dbReference>
<dbReference type="Gene3D" id="1.10.8.10">
    <property type="entry name" value="DNA helicase RuvA subunit, C-terminal domain"/>
    <property type="match status" value="1"/>
</dbReference>
<organism evidence="10 11">
    <name type="scientific">Tolypothrix tenuis PCC 7101</name>
    <dbReference type="NCBI Taxonomy" id="231146"/>
    <lineage>
        <taxon>Bacteria</taxon>
        <taxon>Bacillati</taxon>
        <taxon>Cyanobacteriota</taxon>
        <taxon>Cyanophyceae</taxon>
        <taxon>Nostocales</taxon>
        <taxon>Tolypothrichaceae</taxon>
        <taxon>Tolypothrix</taxon>
    </lineage>
</organism>
<dbReference type="EMBL" id="AP018248">
    <property type="protein sequence ID" value="BAZ02413.1"/>
    <property type="molecule type" value="Genomic_DNA"/>
</dbReference>
<dbReference type="CDD" id="cd14275">
    <property type="entry name" value="UBA_EF-Ts"/>
    <property type="match status" value="1"/>
</dbReference>
<dbReference type="SUPFAM" id="SSF46934">
    <property type="entry name" value="UBA-like"/>
    <property type="match status" value="1"/>
</dbReference>
<name>A0A1Z4N9K4_9CYAN</name>
<dbReference type="Pfam" id="PF00889">
    <property type="entry name" value="EF_TS"/>
    <property type="match status" value="1"/>
</dbReference>
<evidence type="ECO:0000256" key="8">
    <source>
        <dbReference type="RuleBase" id="RU000643"/>
    </source>
</evidence>
<dbReference type="PROSITE" id="PS01126">
    <property type="entry name" value="EF_TS_1"/>
    <property type="match status" value="1"/>
</dbReference>
<dbReference type="PROSITE" id="PS01127">
    <property type="entry name" value="EF_TS_2"/>
    <property type="match status" value="1"/>
</dbReference>
<keyword evidence="3 6" id="KW-0251">Elongation factor</keyword>
<evidence type="ECO:0000256" key="5">
    <source>
        <dbReference type="ARBA" id="ARBA00025453"/>
    </source>
</evidence>
<evidence type="ECO:0000259" key="9">
    <source>
        <dbReference type="Pfam" id="PF00889"/>
    </source>
</evidence>
<evidence type="ECO:0000256" key="4">
    <source>
        <dbReference type="ARBA" id="ARBA00022917"/>
    </source>
</evidence>
<dbReference type="AlphaFoldDB" id="A0A1Z4N9K4"/>
<comment type="function">
    <text evidence="5 6 7">Associates with the EF-Tu.GDP complex and induces the exchange of GDP to GTP. It remains bound to the aminoacyl-tRNA.EF-Tu.GTP complex up to the GTP hydrolysis stage on the ribosome.</text>
</comment>
<proteinExistence type="inferred from homology"/>
<dbReference type="FunFam" id="1.10.8.10:FF:000001">
    <property type="entry name" value="Elongation factor Ts"/>
    <property type="match status" value="1"/>
</dbReference>
<sequence length="315" mass="34511">MAEISAKLVQELRQKTNAGMMDCKKALKENDGDIDKAIDWLRQKGITSAGKKSDRVAAEGLVDTFIQPGSQVGVLIEVNCQTDFVARNESFKALVKNLAKQAASADSVEALLAQPYIEDASATVDESIKQLIAQLGENIQVRRFVNFSLAEGKAGIVDSYIHTGGRVGVLVEIESETDAAVGNEDFQALARNSAMQVAACPNVEYVSVDEIPAEVADKEKEVEMGRDDLSNKPQNIKEKIVQGRIEKRLKELALLDQPFIRDQSISVEDLVKQVKSKVGQDIKIKRFVRYVLGEGIEKQESNFAEEVAAQMGVKS</sequence>
<keyword evidence="6" id="KW-0963">Cytoplasm</keyword>
<dbReference type="NCBIfam" id="TIGR00116">
    <property type="entry name" value="tsf"/>
    <property type="match status" value="1"/>
</dbReference>